<evidence type="ECO:0000313" key="4">
    <source>
        <dbReference type="Proteomes" id="UP000275267"/>
    </source>
</evidence>
<sequence length="288" mass="30065">MDRDHTGRIGFAAPCISRLQGSRRSASSPAISPGRSGRPGTPRGSSLRSLLSKTPPPRTGVHGAAVHRGRSWYAVLGLRPEAAVVTHEDIKRQYRRLCLVLHPDKRTAWRPPTARSSCSSTRGRRSPPPPAGSSPRLRLQAVEGASAAAATGAPPSSWARTTGPYGSRPPSPDWSSFGFTPPPEPDGSAFNFKAWRAAYARTNGKIYCGHCDADSAAEEGAGHGVSGSAGGATLAVLAPAGHRMAGLGVHVHMPPGLRAPRRARGAARGSRRRFPSACVTSDAKAAAT</sequence>
<dbReference type="AlphaFoldDB" id="A0A3L6RU74"/>
<gene>
    <name evidence="3" type="ORF">C2845_PM11G09660</name>
</gene>
<protein>
    <recommendedName>
        <fullName evidence="2">J domain-containing protein</fullName>
    </recommendedName>
</protein>
<name>A0A3L6RU74_PANMI</name>
<dbReference type="OrthoDB" id="10250354at2759"/>
<feature type="region of interest" description="Disordered" evidence="1">
    <location>
        <begin position="260"/>
        <end position="288"/>
    </location>
</feature>
<dbReference type="SMART" id="SM00271">
    <property type="entry name" value="DnaJ"/>
    <property type="match status" value="1"/>
</dbReference>
<feature type="domain" description="J" evidence="2">
    <location>
        <begin position="70"/>
        <end position="137"/>
    </location>
</feature>
<dbReference type="Pfam" id="PF00226">
    <property type="entry name" value="DnaJ"/>
    <property type="match status" value="1"/>
</dbReference>
<feature type="compositionally biased region" description="Low complexity" evidence="1">
    <location>
        <begin position="22"/>
        <end position="49"/>
    </location>
</feature>
<evidence type="ECO:0000313" key="3">
    <source>
        <dbReference type="EMBL" id="RLN09286.1"/>
    </source>
</evidence>
<comment type="caution">
    <text evidence="3">The sequence shown here is derived from an EMBL/GenBank/DDBJ whole genome shotgun (WGS) entry which is preliminary data.</text>
</comment>
<feature type="region of interest" description="Disordered" evidence="1">
    <location>
        <begin position="19"/>
        <end position="64"/>
    </location>
</feature>
<dbReference type="SUPFAM" id="SSF46565">
    <property type="entry name" value="Chaperone J-domain"/>
    <property type="match status" value="1"/>
</dbReference>
<evidence type="ECO:0000256" key="1">
    <source>
        <dbReference type="SAM" id="MobiDB-lite"/>
    </source>
</evidence>
<keyword evidence="4" id="KW-1185">Reference proteome</keyword>
<feature type="compositionally biased region" description="Low complexity" evidence="1">
    <location>
        <begin position="144"/>
        <end position="159"/>
    </location>
</feature>
<dbReference type="GO" id="GO:0005783">
    <property type="term" value="C:endoplasmic reticulum"/>
    <property type="evidence" value="ECO:0007669"/>
    <property type="project" value="UniProtKB-ARBA"/>
</dbReference>
<dbReference type="InterPro" id="IPR001623">
    <property type="entry name" value="DnaJ_domain"/>
</dbReference>
<proteinExistence type="predicted"/>
<feature type="compositionally biased region" description="Basic residues" evidence="1">
    <location>
        <begin position="260"/>
        <end position="274"/>
    </location>
</feature>
<evidence type="ECO:0000259" key="2">
    <source>
        <dbReference type="SMART" id="SM00271"/>
    </source>
</evidence>
<dbReference type="EMBL" id="PQIB02000007">
    <property type="protein sequence ID" value="RLN09286.1"/>
    <property type="molecule type" value="Genomic_DNA"/>
</dbReference>
<dbReference type="Gene3D" id="1.10.287.110">
    <property type="entry name" value="DnaJ domain"/>
    <property type="match status" value="1"/>
</dbReference>
<dbReference type="Proteomes" id="UP000275267">
    <property type="component" value="Unassembled WGS sequence"/>
</dbReference>
<organism evidence="3 4">
    <name type="scientific">Panicum miliaceum</name>
    <name type="common">Proso millet</name>
    <name type="synonym">Broomcorn millet</name>
    <dbReference type="NCBI Taxonomy" id="4540"/>
    <lineage>
        <taxon>Eukaryota</taxon>
        <taxon>Viridiplantae</taxon>
        <taxon>Streptophyta</taxon>
        <taxon>Embryophyta</taxon>
        <taxon>Tracheophyta</taxon>
        <taxon>Spermatophyta</taxon>
        <taxon>Magnoliopsida</taxon>
        <taxon>Liliopsida</taxon>
        <taxon>Poales</taxon>
        <taxon>Poaceae</taxon>
        <taxon>PACMAD clade</taxon>
        <taxon>Panicoideae</taxon>
        <taxon>Panicodae</taxon>
        <taxon>Paniceae</taxon>
        <taxon>Panicinae</taxon>
        <taxon>Panicum</taxon>
        <taxon>Panicum sect. Panicum</taxon>
    </lineage>
</organism>
<reference evidence="4" key="1">
    <citation type="journal article" date="2019" name="Nat. Commun.">
        <title>The genome of broomcorn millet.</title>
        <authorList>
            <person name="Zou C."/>
            <person name="Miki D."/>
            <person name="Li D."/>
            <person name="Tang Q."/>
            <person name="Xiao L."/>
            <person name="Rajput S."/>
            <person name="Deng P."/>
            <person name="Jia W."/>
            <person name="Huang R."/>
            <person name="Zhang M."/>
            <person name="Sun Y."/>
            <person name="Hu J."/>
            <person name="Fu X."/>
            <person name="Schnable P.S."/>
            <person name="Li F."/>
            <person name="Zhang H."/>
            <person name="Feng B."/>
            <person name="Zhu X."/>
            <person name="Liu R."/>
            <person name="Schnable J.C."/>
            <person name="Zhu J.-K."/>
            <person name="Zhang H."/>
        </authorList>
    </citation>
    <scope>NUCLEOTIDE SEQUENCE [LARGE SCALE GENOMIC DNA]</scope>
</reference>
<dbReference type="CDD" id="cd06257">
    <property type="entry name" value="DnaJ"/>
    <property type="match status" value="1"/>
</dbReference>
<dbReference type="InterPro" id="IPR036869">
    <property type="entry name" value="J_dom_sf"/>
</dbReference>
<accession>A0A3L6RU74</accession>
<feature type="region of interest" description="Disordered" evidence="1">
    <location>
        <begin position="109"/>
        <end position="182"/>
    </location>
</feature>